<evidence type="ECO:0000256" key="6">
    <source>
        <dbReference type="ARBA" id="ARBA00022777"/>
    </source>
</evidence>
<dbReference type="SUPFAM" id="SSF56112">
    <property type="entry name" value="Protein kinase-like (PK-like)"/>
    <property type="match status" value="1"/>
</dbReference>
<keyword evidence="6 12" id="KW-0418">Kinase</keyword>
<dbReference type="InterPro" id="IPR008271">
    <property type="entry name" value="Ser/Thr_kinase_AS"/>
</dbReference>
<organism evidence="12 13">
    <name type="scientific">Platanthera guangdongensis</name>
    <dbReference type="NCBI Taxonomy" id="2320717"/>
    <lineage>
        <taxon>Eukaryota</taxon>
        <taxon>Viridiplantae</taxon>
        <taxon>Streptophyta</taxon>
        <taxon>Embryophyta</taxon>
        <taxon>Tracheophyta</taxon>
        <taxon>Spermatophyta</taxon>
        <taxon>Magnoliopsida</taxon>
        <taxon>Liliopsida</taxon>
        <taxon>Asparagales</taxon>
        <taxon>Orchidaceae</taxon>
        <taxon>Orchidoideae</taxon>
        <taxon>Orchideae</taxon>
        <taxon>Orchidinae</taxon>
        <taxon>Platanthera</taxon>
    </lineage>
</organism>
<sequence length="413" mass="45707">MTDQSDPHPPSPPPPPPPPTRTIQLQDLTAISVLGRGSKGVVFLISHLSSGETFALKAISRSSLEHKNSASSSAADGRGRSAYRRICFEHEVLLALNHPLFPSLHGVVSTENIIGFVIDHCPGGDLNALRRRQTEKMFSDDVIRFYAAELVLALEYLHQLGIAYRDLKPENVLIQKNGHLMLVDFDLSAKLTLNPLPEIQRRKPPSAQKKKKRALFKCFGIADVSPEILNSDHPNQPPLSSTTAKSNSFVGTEDYVAPEIIEGKGHDFSVDWWCLGVVLYEMLYGRTPFRGISRKETFYRILTKSPELVGEPTTLRDLIGRLLEKNPGKRITGREIRRHEFFQGVDWGSLVEMARPPFIPAAVERTQSGDCLDVETVVEEISTGARGGKGVVSDGNAAVDGKNSSRNDDFYVF</sequence>
<evidence type="ECO:0000256" key="8">
    <source>
        <dbReference type="ARBA" id="ARBA00047899"/>
    </source>
</evidence>
<feature type="domain" description="Protein kinase" evidence="11">
    <location>
        <begin position="28"/>
        <end position="342"/>
    </location>
</feature>
<keyword evidence="5" id="KW-0547">Nucleotide-binding</keyword>
<evidence type="ECO:0000256" key="2">
    <source>
        <dbReference type="ARBA" id="ARBA00012513"/>
    </source>
</evidence>
<evidence type="ECO:0000259" key="11">
    <source>
        <dbReference type="PROSITE" id="PS50011"/>
    </source>
</evidence>
<dbReference type="Gene3D" id="3.30.200.20">
    <property type="entry name" value="Phosphorylase Kinase, domain 1"/>
    <property type="match status" value="1"/>
</dbReference>
<keyword evidence="7" id="KW-0067">ATP-binding</keyword>
<dbReference type="GO" id="GO:0016301">
    <property type="term" value="F:kinase activity"/>
    <property type="evidence" value="ECO:0007669"/>
    <property type="project" value="UniProtKB-KW"/>
</dbReference>
<dbReference type="PANTHER" id="PTHR45637">
    <property type="entry name" value="FLIPPASE KINASE 1-RELATED"/>
    <property type="match status" value="1"/>
</dbReference>
<evidence type="ECO:0000256" key="10">
    <source>
        <dbReference type="SAM" id="MobiDB-lite"/>
    </source>
</evidence>
<dbReference type="SMART" id="SM00220">
    <property type="entry name" value="S_TKc"/>
    <property type="match status" value="1"/>
</dbReference>
<comment type="similarity">
    <text evidence="1">Belongs to the protein kinase superfamily. AGC Ser/Thr protein kinase family.</text>
</comment>
<dbReference type="PROSITE" id="PS00108">
    <property type="entry name" value="PROTEIN_KINASE_ST"/>
    <property type="match status" value="1"/>
</dbReference>
<feature type="region of interest" description="Disordered" evidence="10">
    <location>
        <begin position="1"/>
        <end position="20"/>
    </location>
</feature>
<evidence type="ECO:0000313" key="12">
    <source>
        <dbReference type="EMBL" id="KAK8959192.1"/>
    </source>
</evidence>
<dbReference type="InterPro" id="IPR011009">
    <property type="entry name" value="Kinase-like_dom_sf"/>
</dbReference>
<dbReference type="Proteomes" id="UP001412067">
    <property type="component" value="Unassembled WGS sequence"/>
</dbReference>
<comment type="caution">
    <text evidence="12">The sequence shown here is derived from an EMBL/GenBank/DDBJ whole genome shotgun (WGS) entry which is preliminary data.</text>
</comment>
<keyword evidence="3" id="KW-0723">Serine/threonine-protein kinase</keyword>
<comment type="catalytic activity">
    <reaction evidence="8">
        <text>L-threonyl-[protein] + ATP = O-phospho-L-threonyl-[protein] + ADP + H(+)</text>
        <dbReference type="Rhea" id="RHEA:46608"/>
        <dbReference type="Rhea" id="RHEA-COMP:11060"/>
        <dbReference type="Rhea" id="RHEA-COMP:11605"/>
        <dbReference type="ChEBI" id="CHEBI:15378"/>
        <dbReference type="ChEBI" id="CHEBI:30013"/>
        <dbReference type="ChEBI" id="CHEBI:30616"/>
        <dbReference type="ChEBI" id="CHEBI:61977"/>
        <dbReference type="ChEBI" id="CHEBI:456216"/>
        <dbReference type="EC" id="2.7.11.1"/>
    </reaction>
</comment>
<dbReference type="Gene3D" id="1.10.510.10">
    <property type="entry name" value="Transferase(Phosphotransferase) domain 1"/>
    <property type="match status" value="2"/>
</dbReference>
<dbReference type="Pfam" id="PF00069">
    <property type="entry name" value="Pkinase"/>
    <property type="match status" value="2"/>
</dbReference>
<dbReference type="PROSITE" id="PS50011">
    <property type="entry name" value="PROTEIN_KINASE_DOM"/>
    <property type="match status" value="1"/>
</dbReference>
<dbReference type="EC" id="2.7.11.1" evidence="2"/>
<dbReference type="EMBL" id="JBBWWR010000012">
    <property type="protein sequence ID" value="KAK8959192.1"/>
    <property type="molecule type" value="Genomic_DNA"/>
</dbReference>
<gene>
    <name evidence="12" type="primary">OXI1</name>
    <name evidence="12" type="ORF">KSP40_PGU019344</name>
</gene>
<reference evidence="12 13" key="1">
    <citation type="journal article" date="2022" name="Nat. Plants">
        <title>Genomes of leafy and leafless Platanthera orchids illuminate the evolution of mycoheterotrophy.</title>
        <authorList>
            <person name="Li M.H."/>
            <person name="Liu K.W."/>
            <person name="Li Z."/>
            <person name="Lu H.C."/>
            <person name="Ye Q.L."/>
            <person name="Zhang D."/>
            <person name="Wang J.Y."/>
            <person name="Li Y.F."/>
            <person name="Zhong Z.M."/>
            <person name="Liu X."/>
            <person name="Yu X."/>
            <person name="Liu D.K."/>
            <person name="Tu X.D."/>
            <person name="Liu B."/>
            <person name="Hao Y."/>
            <person name="Liao X.Y."/>
            <person name="Jiang Y.T."/>
            <person name="Sun W.H."/>
            <person name="Chen J."/>
            <person name="Chen Y.Q."/>
            <person name="Ai Y."/>
            <person name="Zhai J.W."/>
            <person name="Wu S.S."/>
            <person name="Zhou Z."/>
            <person name="Hsiao Y.Y."/>
            <person name="Wu W.L."/>
            <person name="Chen Y.Y."/>
            <person name="Lin Y.F."/>
            <person name="Hsu J.L."/>
            <person name="Li C.Y."/>
            <person name="Wang Z.W."/>
            <person name="Zhao X."/>
            <person name="Zhong W.Y."/>
            <person name="Ma X.K."/>
            <person name="Ma L."/>
            <person name="Huang J."/>
            <person name="Chen G.Z."/>
            <person name="Huang M.Z."/>
            <person name="Huang L."/>
            <person name="Peng D.H."/>
            <person name="Luo Y.B."/>
            <person name="Zou S.Q."/>
            <person name="Chen S.P."/>
            <person name="Lan S."/>
            <person name="Tsai W.C."/>
            <person name="Van de Peer Y."/>
            <person name="Liu Z.J."/>
        </authorList>
    </citation>
    <scope>NUCLEOTIDE SEQUENCE [LARGE SCALE GENOMIC DNA]</scope>
    <source>
        <strain evidence="12">Lor288</strain>
    </source>
</reference>
<dbReference type="InterPro" id="IPR000719">
    <property type="entry name" value="Prot_kinase_dom"/>
</dbReference>
<evidence type="ECO:0000256" key="9">
    <source>
        <dbReference type="ARBA" id="ARBA00048679"/>
    </source>
</evidence>
<keyword evidence="4" id="KW-0808">Transferase</keyword>
<evidence type="ECO:0000256" key="4">
    <source>
        <dbReference type="ARBA" id="ARBA00022679"/>
    </source>
</evidence>
<evidence type="ECO:0000256" key="1">
    <source>
        <dbReference type="ARBA" id="ARBA00009903"/>
    </source>
</evidence>
<accession>A0ABR2M4W4</accession>
<keyword evidence="13" id="KW-1185">Reference proteome</keyword>
<protein>
    <recommendedName>
        <fullName evidence="2">non-specific serine/threonine protein kinase</fullName>
        <ecNumber evidence="2">2.7.11.1</ecNumber>
    </recommendedName>
</protein>
<comment type="catalytic activity">
    <reaction evidence="9">
        <text>L-seryl-[protein] + ATP = O-phospho-L-seryl-[protein] + ADP + H(+)</text>
        <dbReference type="Rhea" id="RHEA:17989"/>
        <dbReference type="Rhea" id="RHEA-COMP:9863"/>
        <dbReference type="Rhea" id="RHEA-COMP:11604"/>
        <dbReference type="ChEBI" id="CHEBI:15378"/>
        <dbReference type="ChEBI" id="CHEBI:29999"/>
        <dbReference type="ChEBI" id="CHEBI:30616"/>
        <dbReference type="ChEBI" id="CHEBI:83421"/>
        <dbReference type="ChEBI" id="CHEBI:456216"/>
        <dbReference type="EC" id="2.7.11.1"/>
    </reaction>
</comment>
<proteinExistence type="inferred from homology"/>
<evidence type="ECO:0000256" key="5">
    <source>
        <dbReference type="ARBA" id="ARBA00022741"/>
    </source>
</evidence>
<evidence type="ECO:0000256" key="7">
    <source>
        <dbReference type="ARBA" id="ARBA00022840"/>
    </source>
</evidence>
<evidence type="ECO:0000313" key="13">
    <source>
        <dbReference type="Proteomes" id="UP001412067"/>
    </source>
</evidence>
<name>A0ABR2M4W4_9ASPA</name>
<evidence type="ECO:0000256" key="3">
    <source>
        <dbReference type="ARBA" id="ARBA00022527"/>
    </source>
</evidence>
<feature type="compositionally biased region" description="Pro residues" evidence="10">
    <location>
        <begin position="7"/>
        <end position="20"/>
    </location>
</feature>